<sequence>MISITPEDSTPLSERKRPLKTFDSWMNGADGEPVDVAASDVALIVIDMQNGFIREEYSLGIAPTQDPFAMAVPGCVALVESARAAGVPVIYTRATNLYDHADALPRRGRALKKPAPARRMHENSMDVQIIDELAPLDTEYIVDKSRPGAIYGTRLEPLLVGLGTRSVVICGVTTNICVETTAREAHARGYDTYVVADATGEAEPSRYWHALYSIEFLFGTVAMVEDVQRSWGTEVTGVPEFPLQRANVGAAALAAAV</sequence>
<accession>A0ABU0P6X2</accession>
<dbReference type="Gene3D" id="3.40.50.850">
    <property type="entry name" value="Isochorismatase-like"/>
    <property type="match status" value="1"/>
</dbReference>
<dbReference type="SUPFAM" id="SSF52499">
    <property type="entry name" value="Isochorismatase-like hydrolases"/>
    <property type="match status" value="1"/>
</dbReference>
<dbReference type="CDD" id="cd00431">
    <property type="entry name" value="cysteine_hydrolases"/>
    <property type="match status" value="1"/>
</dbReference>
<name>A0ABU0P6X2_9MICO</name>
<dbReference type="InterPro" id="IPR050272">
    <property type="entry name" value="Isochorismatase-like_hydrls"/>
</dbReference>
<reference evidence="3 4" key="1">
    <citation type="submission" date="2023-07" db="EMBL/GenBank/DDBJ databases">
        <title>Comparative genomics of wheat-associated soil bacteria to identify genetic determinants of phenazine resistance.</title>
        <authorList>
            <person name="Mouncey N."/>
        </authorList>
    </citation>
    <scope>NUCLEOTIDE SEQUENCE [LARGE SCALE GENOMIC DNA]</scope>
    <source>
        <strain evidence="3 4">W2I7</strain>
    </source>
</reference>
<dbReference type="PANTHER" id="PTHR43540">
    <property type="entry name" value="PEROXYUREIDOACRYLATE/UREIDOACRYLATE AMIDOHYDROLASE-RELATED"/>
    <property type="match status" value="1"/>
</dbReference>
<evidence type="ECO:0000313" key="3">
    <source>
        <dbReference type="EMBL" id="MDQ0642687.1"/>
    </source>
</evidence>
<dbReference type="EMBL" id="JAUSXK010000001">
    <property type="protein sequence ID" value="MDQ0642687.1"/>
    <property type="molecule type" value="Genomic_DNA"/>
</dbReference>
<protein>
    <submittedName>
        <fullName evidence="3">Nicotinamidase-related amidase</fullName>
    </submittedName>
</protein>
<dbReference type="Pfam" id="PF00857">
    <property type="entry name" value="Isochorismatase"/>
    <property type="match status" value="1"/>
</dbReference>
<evidence type="ECO:0000313" key="4">
    <source>
        <dbReference type="Proteomes" id="UP001239085"/>
    </source>
</evidence>
<gene>
    <name evidence="3" type="ORF">QFZ46_000847</name>
</gene>
<evidence type="ECO:0000256" key="1">
    <source>
        <dbReference type="ARBA" id="ARBA00022801"/>
    </source>
</evidence>
<dbReference type="Proteomes" id="UP001239085">
    <property type="component" value="Unassembled WGS sequence"/>
</dbReference>
<dbReference type="InterPro" id="IPR000868">
    <property type="entry name" value="Isochorismatase-like_dom"/>
</dbReference>
<keyword evidence="1" id="KW-0378">Hydrolase</keyword>
<keyword evidence="4" id="KW-1185">Reference proteome</keyword>
<proteinExistence type="predicted"/>
<dbReference type="InterPro" id="IPR036380">
    <property type="entry name" value="Isochorismatase-like_sf"/>
</dbReference>
<feature type="domain" description="Isochorismatase-like" evidence="2">
    <location>
        <begin position="42"/>
        <end position="225"/>
    </location>
</feature>
<evidence type="ECO:0000259" key="2">
    <source>
        <dbReference type="Pfam" id="PF00857"/>
    </source>
</evidence>
<organism evidence="3 4">
    <name type="scientific">Microbacterium murale</name>
    <dbReference type="NCBI Taxonomy" id="1081040"/>
    <lineage>
        <taxon>Bacteria</taxon>
        <taxon>Bacillati</taxon>
        <taxon>Actinomycetota</taxon>
        <taxon>Actinomycetes</taxon>
        <taxon>Micrococcales</taxon>
        <taxon>Microbacteriaceae</taxon>
        <taxon>Microbacterium</taxon>
    </lineage>
</organism>
<comment type="caution">
    <text evidence="3">The sequence shown here is derived from an EMBL/GenBank/DDBJ whole genome shotgun (WGS) entry which is preliminary data.</text>
</comment>